<dbReference type="InterPro" id="IPR023214">
    <property type="entry name" value="HAD_sf"/>
</dbReference>
<sequence>MEAASFQRSVPMTAFASLEISELDTVSVRELPRLLDEYPDVKVLSLDCFDTLLWRRVHKPTDVFFSLQQRPAFARAGLDAGQRQRGEQLARRLAFVRTGAWEVSLRDILRTAAPGLDDAHLAEIEEEELQAECEACFPLPAAVALLRDAAARGLEVVIVSDIYLREPQLRRLLAHCLPRDAYAAIGRVFVSCEHGASKGTGLFERLCRGGALSAADTLHVGDNPNADLQAPVQAGLRARLLHRFPRHIADRMEDQGTALRLVDPEVERSRGMPSPWHAVLARLDLDAEDPVRDLGQASLGPMMHGFASWILARRQEALAAGQRLKIAFLMRDGHLPWRACTALAGGEIGKPVYISRFTAFAAGFRAQEDIDRYLAMHSRSRQYATILKQFGITGAAADEILRKVERAGGGHDAFVAQVRAPAVVQRILRWSAAYRERMRRHLVAELDLQAGDTLAMVDLGYFGNIQRALAPMMREEWSVGLLGWYLMCYPQAGAGGERTALIDRARHGEQTIRTLIPFMATLETLCTTDTGSVRDYADDGTPVLEAQVIAPQQAQTVARIQDHAIVFVREAAENAPTCTEDALRDATLAELVRLLYLPSRGELSLFQSFAMDENMGSDIAVRIADPEQAIADLRRDGIFFSTRMRPKLRRNLAHELRHCGVELSLATLAVHRDRLSLRSSDWSLREDGLTVLYTTAREATRRAVAAQATYDGFYRARVPLGSGNAHVGLLFGERHRWLQLLQARVLPVELLSSDQEGFDVRARLIHDQTADHGDGLLECASEGAFSMLPAGSVPFAGSLVLELVYRPLLGRMATPAGDLAA</sequence>
<gene>
    <name evidence="1" type="ORF">D0Y53_03150</name>
</gene>
<dbReference type="GO" id="GO:0016787">
    <property type="term" value="F:hydrolase activity"/>
    <property type="evidence" value="ECO:0007669"/>
    <property type="project" value="UniProtKB-KW"/>
</dbReference>
<dbReference type="AlphaFoldDB" id="A0A372DR87"/>
<keyword evidence="2" id="KW-1185">Reference proteome</keyword>
<protein>
    <submittedName>
        <fullName evidence="1">HAD family hydrolase</fullName>
    </submittedName>
</protein>
<dbReference type="EMBL" id="QVPD01000002">
    <property type="protein sequence ID" value="RFP62063.1"/>
    <property type="molecule type" value="Genomic_DNA"/>
</dbReference>
<reference evidence="1 2" key="1">
    <citation type="submission" date="2018-08" db="EMBL/GenBank/DDBJ databases">
        <title>Lysobacter weifangensis sp. nov., a new member of the family 'Xanthomonadaceae', isolated from soil in a farmland.</title>
        <authorList>
            <person name="Zhao H."/>
        </authorList>
    </citation>
    <scope>NUCLEOTIDE SEQUENCE [LARGE SCALE GENOMIC DNA]</scope>
    <source>
        <strain evidence="1 2">WF-2</strain>
    </source>
</reference>
<evidence type="ECO:0000313" key="1">
    <source>
        <dbReference type="EMBL" id="RFP62063.1"/>
    </source>
</evidence>
<dbReference type="OrthoDB" id="9816424at2"/>
<dbReference type="RefSeq" id="WP_117201738.1">
    <property type="nucleotide sequence ID" value="NZ_JBHTBK010000008.1"/>
</dbReference>
<dbReference type="Pfam" id="PF00702">
    <property type="entry name" value="Hydrolase"/>
    <property type="match status" value="1"/>
</dbReference>
<comment type="caution">
    <text evidence="1">The sequence shown here is derived from an EMBL/GenBank/DDBJ whole genome shotgun (WGS) entry which is preliminary data.</text>
</comment>
<accession>A0A372DR87</accession>
<dbReference type="Proteomes" id="UP000262917">
    <property type="component" value="Unassembled WGS sequence"/>
</dbReference>
<dbReference type="InterPro" id="IPR036412">
    <property type="entry name" value="HAD-like_sf"/>
</dbReference>
<dbReference type="SUPFAM" id="SSF56784">
    <property type="entry name" value="HAD-like"/>
    <property type="match status" value="1"/>
</dbReference>
<organism evidence="1 2">
    <name type="scientific">Cognatiluteimonas weifangensis</name>
    <dbReference type="NCBI Taxonomy" id="2303539"/>
    <lineage>
        <taxon>Bacteria</taxon>
        <taxon>Pseudomonadati</taxon>
        <taxon>Pseudomonadota</taxon>
        <taxon>Gammaproteobacteria</taxon>
        <taxon>Lysobacterales</taxon>
        <taxon>Lysobacteraceae</taxon>
        <taxon>Cognatiluteimonas</taxon>
    </lineage>
</organism>
<keyword evidence="1" id="KW-0378">Hydrolase</keyword>
<dbReference type="Gene3D" id="3.40.50.1000">
    <property type="entry name" value="HAD superfamily/HAD-like"/>
    <property type="match status" value="1"/>
</dbReference>
<proteinExistence type="predicted"/>
<dbReference type="Gene3D" id="1.10.150.400">
    <property type="match status" value="1"/>
</dbReference>
<name>A0A372DR87_9GAMM</name>
<evidence type="ECO:0000313" key="2">
    <source>
        <dbReference type="Proteomes" id="UP000262917"/>
    </source>
</evidence>